<sequence>MGVLLDATTLAAVAKGRLPVVLELAKLKPGEVNLSVVSQLQAETGLRLEPRAQARYGSLLKDFIGAVRVIDFGRVEAQQASQLAGYLAQQGETLSGFELILAATALAHGLTLITDQTQRYLSVPGLNVDNWLRAGRAVSQSGPLP</sequence>
<comment type="cofactor">
    <cofactor evidence="1">
        <name>Mg(2+)</name>
        <dbReference type="ChEBI" id="CHEBI:18420"/>
    </cofactor>
</comment>
<dbReference type="RefSeq" id="WP_007186984.1">
    <property type="nucleotide sequence ID" value="NZ_AKGD01000004.1"/>
</dbReference>
<organism evidence="8 9">
    <name type="scientific">Hydrocarboniphaga effusa AP103</name>
    <dbReference type="NCBI Taxonomy" id="1172194"/>
    <lineage>
        <taxon>Bacteria</taxon>
        <taxon>Pseudomonadati</taxon>
        <taxon>Pseudomonadota</taxon>
        <taxon>Gammaproteobacteria</taxon>
        <taxon>Nevskiales</taxon>
        <taxon>Nevskiaceae</taxon>
        <taxon>Hydrocarboniphaga</taxon>
    </lineage>
</organism>
<dbReference type="GO" id="GO:0046872">
    <property type="term" value="F:metal ion binding"/>
    <property type="evidence" value="ECO:0007669"/>
    <property type="project" value="UniProtKB-KW"/>
</dbReference>
<dbReference type="EMBL" id="AKGD01000004">
    <property type="protein sequence ID" value="EIT67614.1"/>
    <property type="molecule type" value="Genomic_DNA"/>
</dbReference>
<dbReference type="STRING" id="1172194.WQQ_40490"/>
<evidence type="ECO:0000256" key="7">
    <source>
        <dbReference type="ARBA" id="ARBA00038093"/>
    </source>
</evidence>
<comment type="caution">
    <text evidence="8">The sequence shown here is derived from an EMBL/GenBank/DDBJ whole genome shotgun (WGS) entry which is preliminary data.</text>
</comment>
<keyword evidence="6" id="KW-0460">Magnesium</keyword>
<dbReference type="PANTHER" id="PTHR33653">
    <property type="entry name" value="RIBONUCLEASE VAPC2"/>
    <property type="match status" value="1"/>
</dbReference>
<gene>
    <name evidence="8" type="ORF">WQQ_40490</name>
</gene>
<comment type="similarity">
    <text evidence="7">Belongs to the PINc/VapC protein family.</text>
</comment>
<evidence type="ECO:0000256" key="6">
    <source>
        <dbReference type="ARBA" id="ARBA00022842"/>
    </source>
</evidence>
<keyword evidence="2" id="KW-1277">Toxin-antitoxin system</keyword>
<keyword evidence="9" id="KW-1185">Reference proteome</keyword>
<dbReference type="OrthoDB" id="7063608at2"/>
<proteinExistence type="inferred from homology"/>
<protein>
    <recommendedName>
        <fullName evidence="10">PIN domain-containing protein</fullName>
    </recommendedName>
</protein>
<dbReference type="InterPro" id="IPR029060">
    <property type="entry name" value="PIN-like_dom_sf"/>
</dbReference>
<dbReference type="InterPro" id="IPR050556">
    <property type="entry name" value="Type_II_TA_system_RNase"/>
</dbReference>
<dbReference type="Gene3D" id="3.40.50.1010">
    <property type="entry name" value="5'-nuclease"/>
    <property type="match status" value="1"/>
</dbReference>
<accession>I7Z755</accession>
<dbReference type="PANTHER" id="PTHR33653:SF1">
    <property type="entry name" value="RIBONUCLEASE VAPC2"/>
    <property type="match status" value="1"/>
</dbReference>
<evidence type="ECO:0000256" key="3">
    <source>
        <dbReference type="ARBA" id="ARBA00022722"/>
    </source>
</evidence>
<dbReference type="SUPFAM" id="SSF88723">
    <property type="entry name" value="PIN domain-like"/>
    <property type="match status" value="1"/>
</dbReference>
<dbReference type="GO" id="GO:0016787">
    <property type="term" value="F:hydrolase activity"/>
    <property type="evidence" value="ECO:0007669"/>
    <property type="project" value="UniProtKB-KW"/>
</dbReference>
<keyword evidence="3" id="KW-0540">Nuclease</keyword>
<reference evidence="8 9" key="1">
    <citation type="journal article" date="2012" name="J. Bacteriol.">
        <title>Genome Sequence of n-Alkane-Degrading Hydrocarboniphaga effusa Strain AP103T (ATCC BAA-332T).</title>
        <authorList>
            <person name="Chang H.K."/>
            <person name="Zylstra G.J."/>
            <person name="Chae J.C."/>
        </authorList>
    </citation>
    <scope>NUCLEOTIDE SEQUENCE [LARGE SCALE GENOMIC DNA]</scope>
    <source>
        <strain evidence="8 9">AP103</strain>
    </source>
</reference>
<evidence type="ECO:0000256" key="1">
    <source>
        <dbReference type="ARBA" id="ARBA00001946"/>
    </source>
</evidence>
<evidence type="ECO:0000256" key="4">
    <source>
        <dbReference type="ARBA" id="ARBA00022723"/>
    </source>
</evidence>
<keyword evidence="4" id="KW-0479">Metal-binding</keyword>
<dbReference type="GO" id="GO:0004518">
    <property type="term" value="F:nuclease activity"/>
    <property type="evidence" value="ECO:0007669"/>
    <property type="project" value="UniProtKB-KW"/>
</dbReference>
<evidence type="ECO:0000313" key="9">
    <source>
        <dbReference type="Proteomes" id="UP000003704"/>
    </source>
</evidence>
<dbReference type="AlphaFoldDB" id="I7Z755"/>
<evidence type="ECO:0000256" key="2">
    <source>
        <dbReference type="ARBA" id="ARBA00022649"/>
    </source>
</evidence>
<evidence type="ECO:0000313" key="8">
    <source>
        <dbReference type="EMBL" id="EIT67614.1"/>
    </source>
</evidence>
<dbReference type="Proteomes" id="UP000003704">
    <property type="component" value="Unassembled WGS sequence"/>
</dbReference>
<evidence type="ECO:0000256" key="5">
    <source>
        <dbReference type="ARBA" id="ARBA00022801"/>
    </source>
</evidence>
<keyword evidence="5" id="KW-0378">Hydrolase</keyword>
<evidence type="ECO:0008006" key="10">
    <source>
        <dbReference type="Google" id="ProtNLM"/>
    </source>
</evidence>
<name>I7Z755_9GAMM</name>